<dbReference type="EMBL" id="OQ890315">
    <property type="protein sequence ID" value="WLJ25731.1"/>
    <property type="molecule type" value="Genomic_DNA"/>
</dbReference>
<sequence>MEEKVDKKEVGYLKDDIKEIIVETDDKNSKVVAVISDVLSPSKGYRVRVKFKDDVSIPISIKTRDPFILFDYFKLIKQIEKEYDCTLNLTNIEIVD</sequence>
<organism evidence="1">
    <name type="scientific">Firmicutes phage HS08</name>
    <dbReference type="NCBI Taxonomy" id="3056391"/>
    <lineage>
        <taxon>Viruses</taxon>
    </lineage>
</organism>
<proteinExistence type="predicted"/>
<protein>
    <submittedName>
        <fullName evidence="1">Uncharacterized protein</fullName>
    </submittedName>
</protein>
<name>A0AA50ACD9_9VIRU</name>
<accession>A0AA50ACD9</accession>
<evidence type="ECO:0000313" key="1">
    <source>
        <dbReference type="EMBL" id="WLJ25731.1"/>
    </source>
</evidence>
<reference evidence="1" key="1">
    <citation type="submission" date="2023-04" db="EMBL/GenBank/DDBJ databases">
        <title>The human skin virome in hidradenitis suppurativa patients.</title>
        <authorList>
            <person name="Jansen D."/>
        </authorList>
    </citation>
    <scope>NUCLEOTIDE SEQUENCE</scope>
    <source>
        <strain evidence="1">VC3_JansenPhageE</strain>
    </source>
</reference>